<keyword evidence="4" id="KW-1185">Reference proteome</keyword>
<evidence type="ECO:0000256" key="1">
    <source>
        <dbReference type="SAM" id="Coils"/>
    </source>
</evidence>
<feature type="compositionally biased region" description="Low complexity" evidence="2">
    <location>
        <begin position="36"/>
        <end position="54"/>
    </location>
</feature>
<name>A0A9P3LL99_9APHY</name>
<feature type="coiled-coil region" evidence="1">
    <location>
        <begin position="1005"/>
        <end position="1041"/>
    </location>
</feature>
<evidence type="ECO:0000256" key="2">
    <source>
        <dbReference type="SAM" id="MobiDB-lite"/>
    </source>
</evidence>
<comment type="caution">
    <text evidence="3">The sequence shown here is derived from an EMBL/GenBank/DDBJ whole genome shotgun (WGS) entry which is preliminary data.</text>
</comment>
<dbReference type="Proteomes" id="UP000703269">
    <property type="component" value="Unassembled WGS sequence"/>
</dbReference>
<sequence>MGGGLKQRTIYKPRRRSASQKEHIKNLSKKRREPLDSLPPLSFSPASSTSSLPATPAAPLLQLEDVSDALRQKSEKVLDLEGFLDASAEVILEQQESLDAERARAEDYRRRYNNMRNQSRRNKASKATVSQQVQSLQQDQASLYSALLDAQTEAAHTSTLLFESQHLATSYLEQLESSRLAAEGSSLLLSEVSLQRDSLLLERDVARSLAEARASELDELSEALESSRQHTSALSRTTEYLYAANDWYAHALDASWSDRAVVLAEASGVVSDARLSLECARALEDDASVTTSQALAAVEEHQLEAKRAREDAASAQREVEQASRKLDRAQKEARALKAKISRAPQGLERAVKKAEDKIRKQLASAKIIKKGVYTSEARAMARSLVHQGCAQEKVGEAIRDIGAMMGVKVSHKMSRRTVGRSVMEGGVAAHVQLGFEIAQSPDITISGDGTTHRNVTKESRFANTRAPNSYMDPTSTVRIQNRLLGVHSSVDHKSHTQLAGWQKQYATIGDVFTRSPLASQENLSLSDSDCVRKTLGMHTDHAEDQRKLTKLYKALKKEVTLEELGSVQLKNPTPEVQALLDRAVASTIERVGGLAAWHALSTEERTAHDVDMIRSLTMTLGAEAYEKLSDESKRQLDLFFWAGCCMHKELNSVKGGVAAMSERWKELEGPGPILLPNRDNRAVVELADSSRKEASAAERRAANVSTGGAVKVASLAGAIFNHKDDKKGQHDAYLYHFLHLTGRSITFPDTSNTRYQTYCLASAELLTHLATYRQYLEFVRDKKESRDFNNLEANVYRGLHDPATLSEMAVLAFYGEAVSYPYASKVRGPGSEDLNVLELGELHKEVQQHIQRLIDNPSLVLSPQADPSLVTFDGKPWRHPNAITAIYTLSPNLPHLEALLVAFLNGALAVWIRFSGEFAPGGTIDTSTAQERYRAWMQPCNDACEGILGTFRRVMHARPSLSEQHFNAQLTYERNNTQDFIDAKLSDEANQKFLRAEARARDSSKLEQARKLDLAQAEIAAVEQKRAKERAKAEKAAQRAQKLAGVVLILDNAHILQLKVSLLDEQLDAHRALGEDSLIPKKSHLKNKQAKQEALLSVVEAYLARHPADSNAPDTADGQVANTGPDSEAEDEPEDVSQAHFIATEDPESDSDVE</sequence>
<feature type="coiled-coil region" evidence="1">
    <location>
        <begin position="91"/>
        <end position="118"/>
    </location>
</feature>
<feature type="compositionally biased region" description="Acidic residues" evidence="2">
    <location>
        <begin position="1145"/>
        <end position="1154"/>
    </location>
</feature>
<dbReference type="AlphaFoldDB" id="A0A9P3LL99"/>
<dbReference type="OrthoDB" id="2751128at2759"/>
<proteinExistence type="predicted"/>
<keyword evidence="1" id="KW-0175">Coiled coil</keyword>
<reference evidence="3 4" key="1">
    <citation type="submission" date="2021-08" db="EMBL/GenBank/DDBJ databases">
        <title>Draft Genome Sequence of Phanerochaete sordida strain YK-624.</title>
        <authorList>
            <person name="Mori T."/>
            <person name="Dohra H."/>
            <person name="Suzuki T."/>
            <person name="Kawagishi H."/>
            <person name="Hirai H."/>
        </authorList>
    </citation>
    <scope>NUCLEOTIDE SEQUENCE [LARGE SCALE GENOMIC DNA]</scope>
    <source>
        <strain evidence="3 4">YK-624</strain>
    </source>
</reference>
<dbReference type="EMBL" id="BPQB01000088">
    <property type="protein sequence ID" value="GJE98469.1"/>
    <property type="molecule type" value="Genomic_DNA"/>
</dbReference>
<organism evidence="3 4">
    <name type="scientific">Phanerochaete sordida</name>
    <dbReference type="NCBI Taxonomy" id="48140"/>
    <lineage>
        <taxon>Eukaryota</taxon>
        <taxon>Fungi</taxon>
        <taxon>Dikarya</taxon>
        <taxon>Basidiomycota</taxon>
        <taxon>Agaricomycotina</taxon>
        <taxon>Agaricomycetes</taxon>
        <taxon>Polyporales</taxon>
        <taxon>Phanerochaetaceae</taxon>
        <taxon>Phanerochaete</taxon>
    </lineage>
</organism>
<gene>
    <name evidence="3" type="ORF">PsYK624_147010</name>
</gene>
<feature type="region of interest" description="Disordered" evidence="2">
    <location>
        <begin position="1107"/>
        <end position="1154"/>
    </location>
</feature>
<feature type="coiled-coil region" evidence="1">
    <location>
        <begin position="298"/>
        <end position="339"/>
    </location>
</feature>
<evidence type="ECO:0000313" key="3">
    <source>
        <dbReference type="EMBL" id="GJE98469.1"/>
    </source>
</evidence>
<feature type="region of interest" description="Disordered" evidence="2">
    <location>
        <begin position="1"/>
        <end position="54"/>
    </location>
</feature>
<accession>A0A9P3LL99</accession>
<feature type="compositionally biased region" description="Basic residues" evidence="2">
    <location>
        <begin position="9"/>
        <end position="18"/>
    </location>
</feature>
<evidence type="ECO:0000313" key="4">
    <source>
        <dbReference type="Proteomes" id="UP000703269"/>
    </source>
</evidence>
<protein>
    <submittedName>
        <fullName evidence="3">Uncharacterized protein</fullName>
    </submittedName>
</protein>